<evidence type="ECO:0000256" key="1">
    <source>
        <dbReference type="SAM" id="MobiDB-lite"/>
    </source>
</evidence>
<dbReference type="AlphaFoldDB" id="D8Q3Q0"/>
<dbReference type="RefSeq" id="XP_003031992.1">
    <property type="nucleotide sequence ID" value="XM_003031946.1"/>
</dbReference>
<evidence type="ECO:0000313" key="3">
    <source>
        <dbReference type="Proteomes" id="UP000007431"/>
    </source>
</evidence>
<dbReference type="eggNOG" id="ENOG502SFB5">
    <property type="taxonomic scope" value="Eukaryota"/>
</dbReference>
<organism evidence="3">
    <name type="scientific">Schizophyllum commune (strain H4-8 / FGSC 9210)</name>
    <name type="common">Split gill fungus</name>
    <dbReference type="NCBI Taxonomy" id="578458"/>
    <lineage>
        <taxon>Eukaryota</taxon>
        <taxon>Fungi</taxon>
        <taxon>Dikarya</taxon>
        <taxon>Basidiomycota</taxon>
        <taxon>Agaricomycotina</taxon>
        <taxon>Agaricomycetes</taxon>
        <taxon>Agaricomycetidae</taxon>
        <taxon>Agaricales</taxon>
        <taxon>Schizophyllaceae</taxon>
        <taxon>Schizophyllum</taxon>
    </lineage>
</organism>
<dbReference type="VEuPathDB" id="FungiDB:SCHCODRAFT_02627560"/>
<reference evidence="2 3" key="1">
    <citation type="journal article" date="2010" name="Nat. Biotechnol.">
        <title>Genome sequence of the model mushroom Schizophyllum commune.</title>
        <authorList>
            <person name="Ohm R.A."/>
            <person name="de Jong J.F."/>
            <person name="Lugones L.G."/>
            <person name="Aerts A."/>
            <person name="Kothe E."/>
            <person name="Stajich J.E."/>
            <person name="de Vries R.P."/>
            <person name="Record E."/>
            <person name="Levasseur A."/>
            <person name="Baker S.E."/>
            <person name="Bartholomew K.A."/>
            <person name="Coutinho P.M."/>
            <person name="Erdmann S."/>
            <person name="Fowler T.J."/>
            <person name="Gathman A.C."/>
            <person name="Lombard V."/>
            <person name="Henrissat B."/>
            <person name="Knabe N."/>
            <person name="Kuees U."/>
            <person name="Lilly W.W."/>
            <person name="Lindquist E."/>
            <person name="Lucas S."/>
            <person name="Magnuson J.K."/>
            <person name="Piumi F."/>
            <person name="Raudaskoski M."/>
            <person name="Salamov A."/>
            <person name="Schmutz J."/>
            <person name="Schwarze F.W.M.R."/>
            <person name="vanKuyk P.A."/>
            <person name="Horton J.S."/>
            <person name="Grigoriev I.V."/>
            <person name="Woesten H.A.B."/>
        </authorList>
    </citation>
    <scope>NUCLEOTIDE SEQUENCE [LARGE SCALE GENOMIC DNA]</scope>
    <source>
        <strain evidence="3">H4-8 / FGSC 9210</strain>
    </source>
</reference>
<dbReference type="OMA" id="DLEWEWK"/>
<accession>D8Q3Q0</accession>
<name>D8Q3Q0_SCHCM</name>
<feature type="region of interest" description="Disordered" evidence="1">
    <location>
        <begin position="309"/>
        <end position="486"/>
    </location>
</feature>
<gene>
    <name evidence="2" type="ORF">SCHCODRAFT_257032</name>
</gene>
<proteinExistence type="predicted"/>
<feature type="compositionally biased region" description="Polar residues" evidence="1">
    <location>
        <begin position="214"/>
        <end position="229"/>
    </location>
</feature>
<evidence type="ECO:0000313" key="2">
    <source>
        <dbReference type="EMBL" id="EFI97089.1"/>
    </source>
</evidence>
<feature type="compositionally biased region" description="Low complexity" evidence="1">
    <location>
        <begin position="250"/>
        <end position="267"/>
    </location>
</feature>
<dbReference type="GeneID" id="9589270"/>
<keyword evidence="3" id="KW-1185">Reference proteome</keyword>
<dbReference type="KEGG" id="scm:SCHCO_02627560"/>
<feature type="compositionally biased region" description="Polar residues" evidence="1">
    <location>
        <begin position="27"/>
        <end position="44"/>
    </location>
</feature>
<feature type="compositionally biased region" description="Polar residues" evidence="1">
    <location>
        <begin position="164"/>
        <end position="173"/>
    </location>
</feature>
<feature type="compositionally biased region" description="Basic and acidic residues" evidence="1">
    <location>
        <begin position="421"/>
        <end position="434"/>
    </location>
</feature>
<feature type="compositionally biased region" description="Acidic residues" evidence="1">
    <location>
        <begin position="149"/>
        <end position="163"/>
    </location>
</feature>
<dbReference type="InParanoid" id="D8Q3Q0"/>
<feature type="compositionally biased region" description="Low complexity" evidence="1">
    <location>
        <begin position="359"/>
        <end position="369"/>
    </location>
</feature>
<sequence>MQTRRASGVTPLAIVLPHPQLPRRRSNLLSGSASPRTPRSCGSPSCSPIFLTTSTNRNSCDSWNSSIHEDEKEWEWKAEQLLLLSRTLDALPSHLYTPFNGSVPPSNLLDKIARGVAQAKGAEEWPHSLRQTRQKLIELSRARGKDESIPEETAVEIASDDSQDPSANPSMQAKTPKPSISPRKRPLYRQSSMEFMDAPASDLKDNDTINKLSSRLQRTDRYLSNQSFHPYSRPTGRRLSSPPRPHNVPALTNATSSSSTLSSLASSGPTRPYNLRRTASLLSTSSSDCKADARHSGLSSLSGMSVEEARLLPAMPDPRVTRVRRSESFYGSSESRQPLKRAPSYSASVIAQKTKQRESVVSNDSSVNSTQSACQISSDEEEKARSRSAKKPRTRSGSGSSPKADTPVTPTSESKPKAPKPRSEKPKAREPTESHKKRKPTTMKRHPSLLGPELPGVTQPAPLSPAVELHPVPASPRRTLRRVKRLPPGRRISFGVLASGNDADMECEDEPKNAPLTFGAPLGSAFQLN</sequence>
<protein>
    <submittedName>
        <fullName evidence="2">Uncharacterized protein</fullName>
    </submittedName>
</protein>
<dbReference type="OrthoDB" id="433738at2759"/>
<dbReference type="EMBL" id="GL377306">
    <property type="protein sequence ID" value="EFI97089.1"/>
    <property type="molecule type" value="Genomic_DNA"/>
</dbReference>
<feature type="compositionally biased region" description="Polar residues" evidence="1">
    <location>
        <begin position="395"/>
        <end position="413"/>
    </location>
</feature>
<feature type="region of interest" description="Disordered" evidence="1">
    <location>
        <begin position="23"/>
        <end position="44"/>
    </location>
</feature>
<feature type="compositionally biased region" description="Basic residues" evidence="1">
    <location>
        <begin position="435"/>
        <end position="447"/>
    </location>
</feature>
<feature type="region of interest" description="Disordered" evidence="1">
    <location>
        <begin position="214"/>
        <end position="273"/>
    </location>
</feature>
<dbReference type="HOGENOM" id="CLU_014804_0_0_1"/>
<dbReference type="Proteomes" id="UP000007431">
    <property type="component" value="Unassembled WGS sequence"/>
</dbReference>
<dbReference type="STRING" id="578458.D8Q3Q0"/>
<feature type="region of interest" description="Disordered" evidence="1">
    <location>
        <begin position="140"/>
        <end position="185"/>
    </location>
</feature>
<feature type="region of interest" description="Disordered" evidence="1">
    <location>
        <begin position="502"/>
        <end position="529"/>
    </location>
</feature>